<proteinExistence type="inferred from homology"/>
<dbReference type="RefSeq" id="WP_071657544.1">
    <property type="nucleotide sequence ID" value="NZ_MLCF01000090.1"/>
</dbReference>
<dbReference type="EMBL" id="MLCF01000090">
    <property type="protein sequence ID" value="OIV36493.1"/>
    <property type="molecule type" value="Genomic_DNA"/>
</dbReference>
<keyword evidence="3" id="KW-0808">Transferase</keyword>
<gene>
    <name evidence="5" type="ORF">BIV57_15945</name>
</gene>
<evidence type="ECO:0000313" key="5">
    <source>
        <dbReference type="EMBL" id="OIV36493.1"/>
    </source>
</evidence>
<protein>
    <recommendedName>
        <fullName evidence="4">Methyltransferase type 11 domain-containing protein</fullName>
    </recommendedName>
</protein>
<evidence type="ECO:0000259" key="4">
    <source>
        <dbReference type="Pfam" id="PF08241"/>
    </source>
</evidence>
<comment type="caution">
    <text evidence="5">The sequence shown here is derived from an EMBL/GenBank/DDBJ whole genome shotgun (WGS) entry which is preliminary data.</text>
</comment>
<sequence>MATPSSTPSPATPDRAASFGLVAEDYGRLRPAPQDEAIDWMLPEHPSAVLDLAAGAGTLTTLLPSRVPEVHAVEPDDRMRAVLAARLPDADVRAGTAEAIPLPDASVDAVIVASAWHWFDTDRAVPEIARVLRPGGRLGIVWNGIDSGVDWVGRWSSRLGDSGGRPAGPGHFARRGELLRAALETPGSPFGALEHAAFTTTRRTTPTDAAALLGTYSRVILLPAEERRALQDRARQALCAEHGIGPDDAFDLPFRALTWRTTRR</sequence>
<dbReference type="OrthoDB" id="9797252at2"/>
<reference evidence="5 6" key="1">
    <citation type="submission" date="2016-10" db="EMBL/GenBank/DDBJ databases">
        <title>Genome sequence of Streptomyces gilvigriseus MUSC 26.</title>
        <authorList>
            <person name="Lee L.-H."/>
            <person name="Ser H.-L."/>
        </authorList>
    </citation>
    <scope>NUCLEOTIDE SEQUENCE [LARGE SCALE GENOMIC DNA]</scope>
    <source>
        <strain evidence="5 6">MUSC 26</strain>
    </source>
</reference>
<evidence type="ECO:0000256" key="3">
    <source>
        <dbReference type="ARBA" id="ARBA00022679"/>
    </source>
</evidence>
<dbReference type="CDD" id="cd02440">
    <property type="entry name" value="AdoMet_MTases"/>
    <property type="match status" value="1"/>
</dbReference>
<dbReference type="Gene3D" id="3.40.50.150">
    <property type="entry name" value="Vaccinia Virus protein VP39"/>
    <property type="match status" value="1"/>
</dbReference>
<dbReference type="STRING" id="1428644.BIV57_15945"/>
<dbReference type="GO" id="GO:0032259">
    <property type="term" value="P:methylation"/>
    <property type="evidence" value="ECO:0007669"/>
    <property type="project" value="UniProtKB-KW"/>
</dbReference>
<dbReference type="InterPro" id="IPR013216">
    <property type="entry name" value="Methyltransf_11"/>
</dbReference>
<evidence type="ECO:0000256" key="2">
    <source>
        <dbReference type="ARBA" id="ARBA00022603"/>
    </source>
</evidence>
<keyword evidence="2" id="KW-0489">Methyltransferase</keyword>
<dbReference type="PANTHER" id="PTHR44942:SF4">
    <property type="entry name" value="METHYLTRANSFERASE TYPE 11 DOMAIN-CONTAINING PROTEIN"/>
    <property type="match status" value="1"/>
</dbReference>
<keyword evidence="6" id="KW-1185">Reference proteome</keyword>
<organism evidence="5 6">
    <name type="scientific">Mangrovactinospora gilvigrisea</name>
    <dbReference type="NCBI Taxonomy" id="1428644"/>
    <lineage>
        <taxon>Bacteria</taxon>
        <taxon>Bacillati</taxon>
        <taxon>Actinomycetota</taxon>
        <taxon>Actinomycetes</taxon>
        <taxon>Kitasatosporales</taxon>
        <taxon>Streptomycetaceae</taxon>
        <taxon>Mangrovactinospora</taxon>
    </lineage>
</organism>
<evidence type="ECO:0000313" key="6">
    <source>
        <dbReference type="Proteomes" id="UP000243342"/>
    </source>
</evidence>
<evidence type="ECO:0000256" key="1">
    <source>
        <dbReference type="ARBA" id="ARBA00008361"/>
    </source>
</evidence>
<dbReference type="InterPro" id="IPR051052">
    <property type="entry name" value="Diverse_substrate_MTase"/>
</dbReference>
<dbReference type="PANTHER" id="PTHR44942">
    <property type="entry name" value="METHYLTRANSF_11 DOMAIN-CONTAINING PROTEIN"/>
    <property type="match status" value="1"/>
</dbReference>
<name>A0A1J7BD32_9ACTN</name>
<dbReference type="AlphaFoldDB" id="A0A1J7BD32"/>
<dbReference type="InterPro" id="IPR029063">
    <property type="entry name" value="SAM-dependent_MTases_sf"/>
</dbReference>
<dbReference type="SUPFAM" id="SSF53335">
    <property type="entry name" value="S-adenosyl-L-methionine-dependent methyltransferases"/>
    <property type="match status" value="1"/>
</dbReference>
<accession>A0A1J7BD32</accession>
<comment type="similarity">
    <text evidence="1">Belongs to the methyltransferase superfamily.</text>
</comment>
<dbReference type="GO" id="GO:0008757">
    <property type="term" value="F:S-adenosylmethionine-dependent methyltransferase activity"/>
    <property type="evidence" value="ECO:0007669"/>
    <property type="project" value="InterPro"/>
</dbReference>
<dbReference type="Proteomes" id="UP000243342">
    <property type="component" value="Unassembled WGS sequence"/>
</dbReference>
<dbReference type="Pfam" id="PF08241">
    <property type="entry name" value="Methyltransf_11"/>
    <property type="match status" value="1"/>
</dbReference>
<feature type="domain" description="Methyltransferase type 11" evidence="4">
    <location>
        <begin position="50"/>
        <end position="138"/>
    </location>
</feature>